<evidence type="ECO:0000313" key="3">
    <source>
        <dbReference type="Proteomes" id="UP000479710"/>
    </source>
</evidence>
<dbReference type="AlphaFoldDB" id="A0A6G1CWQ5"/>
<proteinExistence type="predicted"/>
<evidence type="ECO:0000313" key="2">
    <source>
        <dbReference type="EMBL" id="KAF0904354.1"/>
    </source>
</evidence>
<name>A0A6G1CWQ5_9ORYZ</name>
<gene>
    <name evidence="2" type="ORF">E2562_033423</name>
</gene>
<protein>
    <submittedName>
        <fullName evidence="2">Uncharacterized protein</fullName>
    </submittedName>
</protein>
<sequence length="60" mass="6124">MRPLHYKDVTPGSSATTLQPVPPRWSLTLATSRSSTMVAAPCPSAGGGLKGSSVKVAEGQ</sequence>
<feature type="region of interest" description="Disordered" evidence="1">
    <location>
        <begin position="1"/>
        <end position="21"/>
    </location>
</feature>
<dbReference type="Proteomes" id="UP000479710">
    <property type="component" value="Unassembled WGS sequence"/>
</dbReference>
<comment type="caution">
    <text evidence="2">The sequence shown here is derived from an EMBL/GenBank/DDBJ whole genome shotgun (WGS) entry which is preliminary data.</text>
</comment>
<keyword evidence="3" id="KW-1185">Reference proteome</keyword>
<reference evidence="2 3" key="1">
    <citation type="submission" date="2019-11" db="EMBL/GenBank/DDBJ databases">
        <title>Whole genome sequence of Oryza granulata.</title>
        <authorList>
            <person name="Li W."/>
        </authorList>
    </citation>
    <scope>NUCLEOTIDE SEQUENCE [LARGE SCALE GENOMIC DNA]</scope>
    <source>
        <strain evidence="3">cv. Menghai</strain>
        <tissue evidence="2">Leaf</tissue>
    </source>
</reference>
<organism evidence="2 3">
    <name type="scientific">Oryza meyeriana var. granulata</name>
    <dbReference type="NCBI Taxonomy" id="110450"/>
    <lineage>
        <taxon>Eukaryota</taxon>
        <taxon>Viridiplantae</taxon>
        <taxon>Streptophyta</taxon>
        <taxon>Embryophyta</taxon>
        <taxon>Tracheophyta</taxon>
        <taxon>Spermatophyta</taxon>
        <taxon>Magnoliopsida</taxon>
        <taxon>Liliopsida</taxon>
        <taxon>Poales</taxon>
        <taxon>Poaceae</taxon>
        <taxon>BOP clade</taxon>
        <taxon>Oryzoideae</taxon>
        <taxon>Oryzeae</taxon>
        <taxon>Oryzinae</taxon>
        <taxon>Oryza</taxon>
        <taxon>Oryza meyeriana</taxon>
    </lineage>
</organism>
<accession>A0A6G1CWQ5</accession>
<dbReference type="EMBL" id="SPHZ02000008">
    <property type="protein sequence ID" value="KAF0904354.1"/>
    <property type="molecule type" value="Genomic_DNA"/>
</dbReference>
<evidence type="ECO:0000256" key="1">
    <source>
        <dbReference type="SAM" id="MobiDB-lite"/>
    </source>
</evidence>